<evidence type="ECO:0000259" key="2">
    <source>
        <dbReference type="PROSITE" id="PS51192"/>
    </source>
</evidence>
<feature type="domain" description="Helicase ATP-binding" evidence="2">
    <location>
        <begin position="460"/>
        <end position="617"/>
    </location>
</feature>
<dbReference type="PROSITE" id="PS51192">
    <property type="entry name" value="HELICASE_ATP_BIND_1"/>
    <property type="match status" value="1"/>
</dbReference>
<dbReference type="SMART" id="SM00487">
    <property type="entry name" value="DEXDc"/>
    <property type="match status" value="1"/>
</dbReference>
<keyword evidence="1" id="KW-0175">Coiled coil</keyword>
<sequence length="1229" mass="137988">MNPPASSTHGHATPRSNFNFLRYIWPKAHEECLKVERFVDADPVISCFYARKVVERVVHHIWAFRSLGSTERRALSDLMKDRAFYEEVRSTTIMEKLHILRKNGNNAAHADDLQGRLTPTTSDKARHTAGHLYDVMVWAARHHSAHPELAPGPQAGFDPSLLGQASADTTGLHLPGRTQADTARYLKELEKKDQQYKQQKLLLDEAQQKMRNAEAQRLREKAKFELQRRNAQMQAQSQLADAEARAEAERVAKEEVERELAAQIEQLQAELAKQQASKSVDTGRPTAPLAISEVETRRQLIDPMLADAGFTGDSITRELKLTGMPTPSGMGYADYVLWDDDRTPLAVIEAKKAMESMSAGAQQVKLYADCIERAYGQRPVMFCTNGFQIDIIDDAANLPGSGAGYPAREVEGFPNAAQLRRMIARRNTRTSLANMEVDPEIAGAGGRVYQLEAIRALTETLEQQRHRQALLVMATGTGKTRVAVATAKLLRNAGWVGKVLFLADRTALVNQAHKAFLNLYPQSSPVNLLENPDQVGDVYISTHHTIMNLINDDGANSARFSPFDFDLIIVDEVHRSVYNHFGRILNYFDAYVLGLTATPKSDINHDTYALFGVDDNTPTYEYSLDEAIKDGNLVPFKTLKQESKFMHRGVTYDQLSPEEQVAWDMAEWGTDEDGSRLNPPDKVSSADINRYLYNRDTIRQVLKTVVEHAIRVGGDQLGKTIIFARSQKHAELIKEVFDAAFPEYSLKGASVITNHTRYPQSALNEFSQPNGPVNVAISVDMLDTGVDVPEVVNLVFFKPVYSPSKFWQMVGRGTRLRPDLFGPGQDKKNFLIFDFCDNIDQFFLGSATEVSVQRPRSLSEKLFTHRAYLLGQLDSHQVSPEFRTRLADELHCATASIPLDNIMVRPEDKETLLRFSAREEWNSLEERDVQNLVTHIAHLPLLTMKDSESAKRFDLLVLQLQADLLNSSPKFHTLREAVEKMADDLMAVSTNIPAVAQRRSFMERVLNVDWWAHVTVEDLEEIRLGLRDLIQFIPKSKRSPVILDIADEMGELSVEEFTPHAAVTTVSYMTSVEQRLRDLLEEHSNNVAMMKLRTARPLTATDVATLESIVAEADGGEPGYSEGIEELRQRLGGDSIPAFIRRLVGLDKTAMLEEFQDLLNNSTLTAAQIRFIKTLVDVLVHNGGVTYEEIFQAPFDEEGSVIDIFDGRTGVIVELREHLEKIERSAKAE</sequence>
<dbReference type="InterPro" id="IPR014001">
    <property type="entry name" value="Helicase_ATP-bd"/>
</dbReference>
<dbReference type="Proteomes" id="UP000436181">
    <property type="component" value="Unassembled WGS sequence"/>
</dbReference>
<evidence type="ECO:0000259" key="3">
    <source>
        <dbReference type="PROSITE" id="PS51194"/>
    </source>
</evidence>
<dbReference type="InterPro" id="IPR013670">
    <property type="entry name" value="EcoEI_R_C_dom"/>
</dbReference>
<keyword evidence="5" id="KW-1185">Reference proteome</keyword>
<name>A0ABQ6VDP1_9CORY</name>
<dbReference type="InterPro" id="IPR001650">
    <property type="entry name" value="Helicase_C-like"/>
</dbReference>
<dbReference type="Gene3D" id="3.40.50.300">
    <property type="entry name" value="P-loop containing nucleotide triphosphate hydrolases"/>
    <property type="match status" value="2"/>
</dbReference>
<evidence type="ECO:0000313" key="4">
    <source>
        <dbReference type="EMBL" id="KAB3521030.1"/>
    </source>
</evidence>
<keyword evidence="4" id="KW-0067">ATP-binding</keyword>
<keyword evidence="4" id="KW-0547">Nucleotide-binding</keyword>
<feature type="domain" description="Helicase C-terminal" evidence="3">
    <location>
        <begin position="697"/>
        <end position="859"/>
    </location>
</feature>
<dbReference type="Pfam" id="PF04851">
    <property type="entry name" value="ResIII"/>
    <property type="match status" value="1"/>
</dbReference>
<keyword evidence="4" id="KW-0378">Hydrolase</keyword>
<dbReference type="Pfam" id="PF00271">
    <property type="entry name" value="Helicase_C"/>
    <property type="match status" value="1"/>
</dbReference>
<dbReference type="GO" id="GO:0004386">
    <property type="term" value="F:helicase activity"/>
    <property type="evidence" value="ECO:0007669"/>
    <property type="project" value="UniProtKB-KW"/>
</dbReference>
<dbReference type="CDD" id="cd18799">
    <property type="entry name" value="SF2_C_EcoAI-like"/>
    <property type="match status" value="1"/>
</dbReference>
<dbReference type="Gene3D" id="3.90.1570.30">
    <property type="match status" value="1"/>
</dbReference>
<dbReference type="SUPFAM" id="SSF52540">
    <property type="entry name" value="P-loop containing nucleoside triphosphate hydrolases"/>
    <property type="match status" value="1"/>
</dbReference>
<dbReference type="InterPro" id="IPR006935">
    <property type="entry name" value="Helicase/UvrB_N"/>
</dbReference>
<organism evidence="4 5">
    <name type="scientific">Corynebacterium zhongnanshanii</name>
    <dbReference type="NCBI Taxonomy" id="2768834"/>
    <lineage>
        <taxon>Bacteria</taxon>
        <taxon>Bacillati</taxon>
        <taxon>Actinomycetota</taxon>
        <taxon>Actinomycetes</taxon>
        <taxon>Mycobacteriales</taxon>
        <taxon>Corynebacteriaceae</taxon>
        <taxon>Corynebacterium</taxon>
    </lineage>
</organism>
<accession>A0ABQ6VDP1</accession>
<evidence type="ECO:0000256" key="1">
    <source>
        <dbReference type="SAM" id="Coils"/>
    </source>
</evidence>
<feature type="coiled-coil region" evidence="1">
    <location>
        <begin position="186"/>
        <end position="277"/>
    </location>
</feature>
<dbReference type="PROSITE" id="PS51194">
    <property type="entry name" value="HELICASE_CTER"/>
    <property type="match status" value="1"/>
</dbReference>
<keyword evidence="4" id="KW-0347">Helicase</keyword>
<dbReference type="Pfam" id="PF08463">
    <property type="entry name" value="EcoEI_R_C"/>
    <property type="match status" value="1"/>
</dbReference>
<evidence type="ECO:0000313" key="5">
    <source>
        <dbReference type="Proteomes" id="UP000436181"/>
    </source>
</evidence>
<protein>
    <submittedName>
        <fullName evidence="4">DEAD/DEAH box helicase</fullName>
    </submittedName>
</protein>
<dbReference type="InterPro" id="IPR050742">
    <property type="entry name" value="Helicase_Restrict-Modif_Enz"/>
</dbReference>
<dbReference type="RefSeq" id="WP_151844529.1">
    <property type="nucleotide sequence ID" value="NZ_WBZJ01000002.1"/>
</dbReference>
<dbReference type="InterPro" id="IPR027417">
    <property type="entry name" value="P-loop_NTPase"/>
</dbReference>
<proteinExistence type="predicted"/>
<comment type="caution">
    <text evidence="4">The sequence shown here is derived from an EMBL/GenBank/DDBJ whole genome shotgun (WGS) entry which is preliminary data.</text>
</comment>
<dbReference type="PANTHER" id="PTHR47396:SF1">
    <property type="entry name" value="ATP-DEPENDENT HELICASE IRC3-RELATED"/>
    <property type="match status" value="1"/>
</dbReference>
<dbReference type="CDD" id="cd18032">
    <property type="entry name" value="DEXHc_RE_I_III_res"/>
    <property type="match status" value="1"/>
</dbReference>
<gene>
    <name evidence="4" type="ORF">F8377_07390</name>
</gene>
<dbReference type="PANTHER" id="PTHR47396">
    <property type="entry name" value="TYPE I RESTRICTION ENZYME ECOKI R PROTEIN"/>
    <property type="match status" value="1"/>
</dbReference>
<reference evidence="4 5" key="1">
    <citation type="submission" date="2019-10" db="EMBL/GenBank/DDBJ databases">
        <title>Corynebacterium sp novel species isolated from the respiratory tract of Marmot.</title>
        <authorList>
            <person name="Zhang G."/>
        </authorList>
    </citation>
    <scope>NUCLEOTIDE SEQUENCE [LARGE SCALE GENOMIC DNA]</scope>
    <source>
        <strain evidence="4 5">336</strain>
    </source>
</reference>
<dbReference type="EMBL" id="WBZJ01000002">
    <property type="protein sequence ID" value="KAB3521030.1"/>
    <property type="molecule type" value="Genomic_DNA"/>
</dbReference>